<dbReference type="NCBIfam" id="TIGR00254">
    <property type="entry name" value="GGDEF"/>
    <property type="match status" value="1"/>
</dbReference>
<dbReference type="SMART" id="SM00267">
    <property type="entry name" value="GGDEF"/>
    <property type="match status" value="1"/>
</dbReference>
<proteinExistence type="predicted"/>
<protein>
    <recommendedName>
        <fullName evidence="2">GGDEF domain-containing protein</fullName>
    </recommendedName>
</protein>
<keyword evidence="1" id="KW-1133">Transmembrane helix</keyword>
<reference evidence="3" key="1">
    <citation type="journal article" date="2014" name="Int. J. Syst. Evol. Microbiol.">
        <title>Complete genome sequence of Corynebacterium casei LMG S-19264T (=DSM 44701T), isolated from a smear-ripened cheese.</title>
        <authorList>
            <consortium name="US DOE Joint Genome Institute (JGI-PGF)"/>
            <person name="Walter F."/>
            <person name="Albersmeier A."/>
            <person name="Kalinowski J."/>
            <person name="Ruckert C."/>
        </authorList>
    </citation>
    <scope>NUCLEOTIDE SEQUENCE</scope>
    <source>
        <strain evidence="3">VKM B-2347</strain>
    </source>
</reference>
<dbReference type="PROSITE" id="PS50887">
    <property type="entry name" value="GGDEF"/>
    <property type="match status" value="1"/>
</dbReference>
<feature type="transmembrane region" description="Helical" evidence="1">
    <location>
        <begin position="204"/>
        <end position="222"/>
    </location>
</feature>
<reference evidence="3" key="2">
    <citation type="submission" date="2023-01" db="EMBL/GenBank/DDBJ databases">
        <authorList>
            <person name="Sun Q."/>
            <person name="Evtushenko L."/>
        </authorList>
    </citation>
    <scope>NUCLEOTIDE SEQUENCE</scope>
    <source>
        <strain evidence="3">VKM B-2347</strain>
    </source>
</reference>
<comment type="caution">
    <text evidence="3">The sequence shown here is derived from an EMBL/GenBank/DDBJ whole genome shotgun (WGS) entry which is preliminary data.</text>
</comment>
<dbReference type="SUPFAM" id="SSF55073">
    <property type="entry name" value="Nucleotide cyclase"/>
    <property type="match status" value="1"/>
</dbReference>
<evidence type="ECO:0000313" key="3">
    <source>
        <dbReference type="EMBL" id="GLK69293.1"/>
    </source>
</evidence>
<name>A0A9W6J4U3_9HYPH</name>
<evidence type="ECO:0000256" key="1">
    <source>
        <dbReference type="SAM" id="Phobius"/>
    </source>
</evidence>
<feature type="transmembrane region" description="Helical" evidence="1">
    <location>
        <begin position="95"/>
        <end position="116"/>
    </location>
</feature>
<dbReference type="GO" id="GO:0003824">
    <property type="term" value="F:catalytic activity"/>
    <property type="evidence" value="ECO:0007669"/>
    <property type="project" value="UniProtKB-ARBA"/>
</dbReference>
<keyword evidence="4" id="KW-1185">Reference proteome</keyword>
<dbReference type="InterPro" id="IPR052163">
    <property type="entry name" value="DGC-Regulatory_Protein"/>
</dbReference>
<organism evidence="3 4">
    <name type="scientific">Hansschlegelia plantiphila</name>
    <dbReference type="NCBI Taxonomy" id="374655"/>
    <lineage>
        <taxon>Bacteria</taxon>
        <taxon>Pseudomonadati</taxon>
        <taxon>Pseudomonadota</taxon>
        <taxon>Alphaproteobacteria</taxon>
        <taxon>Hyphomicrobiales</taxon>
        <taxon>Methylopilaceae</taxon>
        <taxon>Hansschlegelia</taxon>
    </lineage>
</organism>
<gene>
    <name evidence="3" type="ORF">GCM10008179_29310</name>
</gene>
<sequence>MFASALVRSSAGFSRLLSLLSLPELALPLCYAAALGAGRLLGEGPGEHPALALGAPVAIGMLLRFGRGLDAADIAGLAAAHVGVALILGDQPSAWPVALASDLIEIGCGSLIFLWLRRAGFLTSQKMVAAAAAAAAILGPLAATPLDVLTLAGPLTARLSAAGAGAFADAVTMGFVVALILSFGRGRGLDAPCEHGADDERPRAWEFVASSLLIAALVLGAAADSGPMWSLAASVALLWFALRLGLNATSIAAFSFFTALLAFAQQGQWRVLLEPAPATLSADLLRYGLLALLGGPSVIVAAVVHDQRRLKRLFAYRAMHDGLTKLVNRTRFAETLDSASTAARLRGRRFVLFLIDLDHFKGVNDTYGHARGDQLLIEVASRLRQSVRETDVVARIGGDEFAIVAPVSAVADAMGMAKRLVSAVNEVCDLEGVEVRPSITVGGVLAPDSSTNPRDLMLLADEAMYEAKRAGRNCWRFSSAEREGAPYVAWGEGDLALAKPETLLVD</sequence>
<evidence type="ECO:0000313" key="4">
    <source>
        <dbReference type="Proteomes" id="UP001143372"/>
    </source>
</evidence>
<dbReference type="EMBL" id="BSFI01000021">
    <property type="protein sequence ID" value="GLK69293.1"/>
    <property type="molecule type" value="Genomic_DNA"/>
</dbReference>
<dbReference type="PANTHER" id="PTHR46663:SF2">
    <property type="entry name" value="GGDEF DOMAIN-CONTAINING PROTEIN"/>
    <property type="match status" value="1"/>
</dbReference>
<dbReference type="Pfam" id="PF00990">
    <property type="entry name" value="GGDEF"/>
    <property type="match status" value="1"/>
</dbReference>
<feature type="domain" description="GGDEF" evidence="2">
    <location>
        <begin position="348"/>
        <end position="480"/>
    </location>
</feature>
<dbReference type="Gene3D" id="3.30.70.270">
    <property type="match status" value="1"/>
</dbReference>
<feature type="transmembrane region" description="Helical" evidence="1">
    <location>
        <begin position="161"/>
        <end position="183"/>
    </location>
</feature>
<dbReference type="PANTHER" id="PTHR46663">
    <property type="entry name" value="DIGUANYLATE CYCLASE DGCT-RELATED"/>
    <property type="match status" value="1"/>
</dbReference>
<keyword evidence="1" id="KW-0812">Transmembrane</keyword>
<dbReference type="Proteomes" id="UP001143372">
    <property type="component" value="Unassembled WGS sequence"/>
</dbReference>
<dbReference type="AlphaFoldDB" id="A0A9W6J4U3"/>
<dbReference type="InterPro" id="IPR000160">
    <property type="entry name" value="GGDEF_dom"/>
</dbReference>
<dbReference type="FunFam" id="3.30.70.270:FF:000001">
    <property type="entry name" value="Diguanylate cyclase domain protein"/>
    <property type="match status" value="1"/>
</dbReference>
<evidence type="ECO:0000259" key="2">
    <source>
        <dbReference type="PROSITE" id="PS50887"/>
    </source>
</evidence>
<dbReference type="InterPro" id="IPR043128">
    <property type="entry name" value="Rev_trsase/Diguanyl_cyclase"/>
</dbReference>
<dbReference type="CDD" id="cd01949">
    <property type="entry name" value="GGDEF"/>
    <property type="match status" value="1"/>
</dbReference>
<feature type="transmembrane region" description="Helical" evidence="1">
    <location>
        <begin position="284"/>
        <end position="304"/>
    </location>
</feature>
<dbReference type="InterPro" id="IPR029787">
    <property type="entry name" value="Nucleotide_cyclase"/>
</dbReference>
<keyword evidence="1" id="KW-0472">Membrane</keyword>
<feature type="transmembrane region" description="Helical" evidence="1">
    <location>
        <begin position="128"/>
        <end position="149"/>
    </location>
</feature>
<accession>A0A9W6J4U3</accession>